<keyword evidence="1" id="KW-0812">Transmembrane</keyword>
<evidence type="ECO:0000256" key="1">
    <source>
        <dbReference type="SAM" id="Phobius"/>
    </source>
</evidence>
<keyword evidence="3" id="KW-1185">Reference proteome</keyword>
<keyword evidence="1" id="KW-1133">Transmembrane helix</keyword>
<feature type="transmembrane region" description="Helical" evidence="1">
    <location>
        <begin position="71"/>
        <end position="94"/>
    </location>
</feature>
<name>A0A918VKE1_9GAMM</name>
<feature type="transmembrane region" description="Helical" evidence="1">
    <location>
        <begin position="106"/>
        <end position="127"/>
    </location>
</feature>
<reference evidence="2" key="2">
    <citation type="submission" date="2020-09" db="EMBL/GenBank/DDBJ databases">
        <authorList>
            <person name="Sun Q."/>
            <person name="Kim S."/>
        </authorList>
    </citation>
    <scope>NUCLEOTIDE SEQUENCE</scope>
    <source>
        <strain evidence="2">KCTC 12711</strain>
    </source>
</reference>
<dbReference type="Proteomes" id="UP000614811">
    <property type="component" value="Unassembled WGS sequence"/>
</dbReference>
<organism evidence="2 3">
    <name type="scientific">Arenicella chitinivorans</name>
    <dbReference type="NCBI Taxonomy" id="1329800"/>
    <lineage>
        <taxon>Bacteria</taxon>
        <taxon>Pseudomonadati</taxon>
        <taxon>Pseudomonadota</taxon>
        <taxon>Gammaproteobacteria</taxon>
        <taxon>Arenicellales</taxon>
        <taxon>Arenicellaceae</taxon>
        <taxon>Arenicella</taxon>
    </lineage>
</organism>
<keyword evidence="1" id="KW-0472">Membrane</keyword>
<accession>A0A918VKE1</accession>
<dbReference type="AlphaFoldDB" id="A0A918VKE1"/>
<proteinExistence type="predicted"/>
<feature type="transmembrane region" description="Helical" evidence="1">
    <location>
        <begin position="41"/>
        <end position="59"/>
    </location>
</feature>
<comment type="caution">
    <text evidence="2">The sequence shown here is derived from an EMBL/GenBank/DDBJ whole genome shotgun (WGS) entry which is preliminary data.</text>
</comment>
<dbReference type="EMBL" id="BMXA01000002">
    <property type="protein sequence ID" value="GHA03230.1"/>
    <property type="molecule type" value="Genomic_DNA"/>
</dbReference>
<reference evidence="2" key="1">
    <citation type="journal article" date="2014" name="Int. J. Syst. Evol. Microbiol.">
        <title>Complete genome sequence of Corynebacterium casei LMG S-19264T (=DSM 44701T), isolated from a smear-ripened cheese.</title>
        <authorList>
            <consortium name="US DOE Joint Genome Institute (JGI-PGF)"/>
            <person name="Walter F."/>
            <person name="Albersmeier A."/>
            <person name="Kalinowski J."/>
            <person name="Ruckert C."/>
        </authorList>
    </citation>
    <scope>NUCLEOTIDE SEQUENCE</scope>
    <source>
        <strain evidence="2">KCTC 12711</strain>
    </source>
</reference>
<protein>
    <submittedName>
        <fullName evidence="2">Uncharacterized protein</fullName>
    </submittedName>
</protein>
<evidence type="ECO:0000313" key="2">
    <source>
        <dbReference type="EMBL" id="GHA03230.1"/>
    </source>
</evidence>
<evidence type="ECO:0000313" key="3">
    <source>
        <dbReference type="Proteomes" id="UP000614811"/>
    </source>
</evidence>
<gene>
    <name evidence="2" type="ORF">GCM10008090_10280</name>
</gene>
<feature type="transmembrane region" description="Helical" evidence="1">
    <location>
        <begin position="7"/>
        <end position="29"/>
    </location>
</feature>
<sequence>MKEIIKYAAIYFIVVFSFGFVLGTIRVLLLVPNLGEQTAELIEAPFMVLVSFMAACFIRNLSKEKLNSNDLLLVGFLALGYLLAVELSVVLWVRELSVSEFVQSRYSIAGIAYLVSLILYSLFPYFVSKQSKVTQ</sequence>